<organism evidence="1 2">
    <name type="scientific">Lacticaseibacillus pantheris DSM 15945 = JCM 12539 = NBRC 106106</name>
    <dbReference type="NCBI Taxonomy" id="1423783"/>
    <lineage>
        <taxon>Bacteria</taxon>
        <taxon>Bacillati</taxon>
        <taxon>Bacillota</taxon>
        <taxon>Bacilli</taxon>
        <taxon>Lactobacillales</taxon>
        <taxon>Lactobacillaceae</taxon>
        <taxon>Lacticaseibacillus</taxon>
    </lineage>
</organism>
<reference evidence="1 2" key="1">
    <citation type="journal article" date="2015" name="Genome Announc.">
        <title>Expanding the biotechnology potential of lactobacilli through comparative genomics of 213 strains and associated genera.</title>
        <authorList>
            <person name="Sun Z."/>
            <person name="Harris H.M."/>
            <person name="McCann A."/>
            <person name="Guo C."/>
            <person name="Argimon S."/>
            <person name="Zhang W."/>
            <person name="Yang X."/>
            <person name="Jeffery I.B."/>
            <person name="Cooney J.C."/>
            <person name="Kagawa T.F."/>
            <person name="Liu W."/>
            <person name="Song Y."/>
            <person name="Salvetti E."/>
            <person name="Wrobel A."/>
            <person name="Rasinkangas P."/>
            <person name="Parkhill J."/>
            <person name="Rea M.C."/>
            <person name="O'Sullivan O."/>
            <person name="Ritari J."/>
            <person name="Douillard F.P."/>
            <person name="Paul Ross R."/>
            <person name="Yang R."/>
            <person name="Briner A.E."/>
            <person name="Felis G.E."/>
            <person name="de Vos W.M."/>
            <person name="Barrangou R."/>
            <person name="Klaenhammer T.R."/>
            <person name="Caufield P.W."/>
            <person name="Cui Y."/>
            <person name="Zhang H."/>
            <person name="O'Toole P.W."/>
        </authorList>
    </citation>
    <scope>NUCLEOTIDE SEQUENCE [LARGE SCALE GENOMIC DNA]</scope>
    <source>
        <strain evidence="1 2">DSM 15945</strain>
    </source>
</reference>
<protein>
    <submittedName>
        <fullName evidence="1">Uncharacterized protein</fullName>
    </submittedName>
</protein>
<evidence type="ECO:0000313" key="1">
    <source>
        <dbReference type="EMBL" id="KRL86255.1"/>
    </source>
</evidence>
<dbReference type="AlphaFoldDB" id="A0A0R1TYF9"/>
<proteinExistence type="predicted"/>
<sequence length="168" mass="18093">MIKMIYGTDTTTGRVVGMMAGIPLQPAGIPAPRYTGVDYYAGVRSATVARSRARVDAYLAHARVAEHEAIARQLVPRYYFVLKSAASVYLVRARNSRQAGQLLTETVGTAATVTSRVQISQESAFVMIDLNCNAAFARATVSFLATNSVFTGVIVQEQVVETGTLVMI</sequence>
<accession>A0A0R1TYF9</accession>
<dbReference type="Proteomes" id="UP000051922">
    <property type="component" value="Unassembled WGS sequence"/>
</dbReference>
<keyword evidence="2" id="KW-1185">Reference proteome</keyword>
<gene>
    <name evidence="1" type="ORF">FC50_GL001004</name>
</gene>
<comment type="caution">
    <text evidence="1">The sequence shown here is derived from an EMBL/GenBank/DDBJ whole genome shotgun (WGS) entry which is preliminary data.</text>
</comment>
<dbReference type="PATRIC" id="fig|1423783.4.peg.1039"/>
<name>A0A0R1TYF9_9LACO</name>
<dbReference type="EMBL" id="AZFJ01000046">
    <property type="protein sequence ID" value="KRL86255.1"/>
    <property type="molecule type" value="Genomic_DNA"/>
</dbReference>
<dbReference type="STRING" id="1423783.FC50_GL001004"/>
<evidence type="ECO:0000313" key="2">
    <source>
        <dbReference type="Proteomes" id="UP000051922"/>
    </source>
</evidence>
<dbReference type="RefSeq" id="WP_156302041.1">
    <property type="nucleotide sequence ID" value="NZ_AZFJ01000046.1"/>
</dbReference>